<dbReference type="AlphaFoldDB" id="A9X4I1"/>
<feature type="transmembrane region" description="Helical" evidence="1">
    <location>
        <begin position="12"/>
        <end position="32"/>
    </location>
</feature>
<dbReference type="CTD" id="4509"/>
<evidence type="ECO:0000256" key="1">
    <source>
        <dbReference type="SAM" id="Phobius"/>
    </source>
</evidence>
<geneLocation type="mitochondrion" evidence="2"/>
<keyword evidence="2" id="KW-0496">Mitochondrion</keyword>
<dbReference type="GeneID" id="5846705"/>
<sequence length="54" mass="6174">MSCIPQMFPMSWIFLPVMFIGCLMVLMAALFFSSPQPALCQSLSLKQCEALWVW</sequence>
<dbReference type="RefSeq" id="YP_001648729.1">
    <property type="nucleotide sequence ID" value="NC_010221.1"/>
</dbReference>
<reference evidence="2" key="1">
    <citation type="submission" date="2005-12" db="EMBL/GenBank/DDBJ databases">
        <title>Complete mitochondrial genome of a troglobite millipede Antrokoreana gracilipes (Diplopoda, Juliformia): Juliformia monophyly and sister relationship of Spirobolida and Spirostreptida.</title>
        <authorList>
            <person name="Woo H."/>
            <person name="Lee Y."/>
            <person name="Park S."/>
            <person name="Lim J."/>
            <person name="Jang K."/>
            <person name="Choi E."/>
            <person name="Choi Y."/>
            <person name="Hwang U."/>
        </authorList>
    </citation>
    <scope>NUCLEOTIDE SEQUENCE</scope>
</reference>
<accession>A9X4I1</accession>
<keyword evidence="1" id="KW-0472">Membrane</keyword>
<keyword evidence="1" id="KW-0812">Transmembrane</keyword>
<protein>
    <submittedName>
        <fullName evidence="2">ATP synthase F0 subunit 8</fullName>
    </submittedName>
</protein>
<evidence type="ECO:0000313" key="2">
    <source>
        <dbReference type="EMBL" id="ABC55881.1"/>
    </source>
</evidence>
<dbReference type="EMBL" id="DQ344025">
    <property type="protein sequence ID" value="ABC55881.1"/>
    <property type="molecule type" value="Genomic_DNA"/>
</dbReference>
<name>A9X4I1_ANTGC</name>
<proteinExistence type="predicted"/>
<gene>
    <name evidence="2" type="primary">ATP8</name>
</gene>
<keyword evidence="1" id="KW-1133">Transmembrane helix</keyword>
<organism evidence="2">
    <name type="scientific">Antrokoreana gracilipes</name>
    <name type="common">Troglobite millipede</name>
    <dbReference type="NCBI Taxonomy" id="364406"/>
    <lineage>
        <taxon>Eukaryota</taxon>
        <taxon>Metazoa</taxon>
        <taxon>Ecdysozoa</taxon>
        <taxon>Arthropoda</taxon>
        <taxon>Myriapoda</taxon>
        <taxon>Diplopoda</taxon>
        <taxon>Helminthomorpha</taxon>
        <taxon>Julida</taxon>
        <taxon>Nemasomatidae</taxon>
        <taxon>Antrokoreana</taxon>
    </lineage>
</organism>